<comment type="subcellular location">
    <subcellularLocation>
        <location evidence="1">Cell membrane</location>
        <topology evidence="1">Peripheral membrane protein</topology>
    </subcellularLocation>
</comment>
<evidence type="ECO:0000256" key="6">
    <source>
        <dbReference type="ARBA" id="ARBA00022741"/>
    </source>
</evidence>
<comment type="caution">
    <text evidence="12">The sequence shown here is derived from an EMBL/GenBank/DDBJ whole genome shotgun (WGS) entry which is preliminary data.</text>
</comment>
<feature type="domain" description="ABC transporter" evidence="11">
    <location>
        <begin position="3"/>
        <end position="238"/>
    </location>
</feature>
<comment type="similarity">
    <text evidence="2">Belongs to the ABC transporter superfamily.</text>
</comment>
<keyword evidence="7 12" id="KW-0067">ATP-binding</keyword>
<dbReference type="PANTHER" id="PTHR42771:SF2">
    <property type="entry name" value="IRON(3+)-HYDROXAMATE IMPORT ATP-BINDING PROTEIN FHUC"/>
    <property type="match status" value="1"/>
</dbReference>
<keyword evidence="10" id="KW-0472">Membrane</keyword>
<dbReference type="CDD" id="cd03214">
    <property type="entry name" value="ABC_Iron-Siderophores_B12_Hemin"/>
    <property type="match status" value="1"/>
</dbReference>
<dbReference type="Pfam" id="PF00005">
    <property type="entry name" value="ABC_tran"/>
    <property type="match status" value="1"/>
</dbReference>
<dbReference type="GO" id="GO:0006826">
    <property type="term" value="P:iron ion transport"/>
    <property type="evidence" value="ECO:0007669"/>
    <property type="project" value="UniProtKB-KW"/>
</dbReference>
<organism evidence="12 13">
    <name type="scientific">Chitiniphilus eburneus</name>
    <dbReference type="NCBI Taxonomy" id="2571148"/>
    <lineage>
        <taxon>Bacteria</taxon>
        <taxon>Pseudomonadati</taxon>
        <taxon>Pseudomonadota</taxon>
        <taxon>Betaproteobacteria</taxon>
        <taxon>Neisseriales</taxon>
        <taxon>Chitinibacteraceae</taxon>
        <taxon>Chitiniphilus</taxon>
    </lineage>
</organism>
<evidence type="ECO:0000313" key="13">
    <source>
        <dbReference type="Proteomes" id="UP000310016"/>
    </source>
</evidence>
<evidence type="ECO:0000256" key="8">
    <source>
        <dbReference type="ARBA" id="ARBA00023004"/>
    </source>
</evidence>
<keyword evidence="3" id="KW-0813">Transport</keyword>
<dbReference type="RefSeq" id="WP_136775112.1">
    <property type="nucleotide sequence ID" value="NZ_CP156074.1"/>
</dbReference>
<dbReference type="SMART" id="SM00382">
    <property type="entry name" value="AAA"/>
    <property type="match status" value="1"/>
</dbReference>
<dbReference type="SUPFAM" id="SSF52540">
    <property type="entry name" value="P-loop containing nucleoside triphosphate hydrolases"/>
    <property type="match status" value="1"/>
</dbReference>
<dbReference type="InterPro" id="IPR027417">
    <property type="entry name" value="P-loop_NTPase"/>
</dbReference>
<keyword evidence="13" id="KW-1185">Reference proteome</keyword>
<dbReference type="GO" id="GO:0005524">
    <property type="term" value="F:ATP binding"/>
    <property type="evidence" value="ECO:0007669"/>
    <property type="project" value="UniProtKB-KW"/>
</dbReference>
<evidence type="ECO:0000259" key="11">
    <source>
        <dbReference type="PROSITE" id="PS50893"/>
    </source>
</evidence>
<evidence type="ECO:0000256" key="9">
    <source>
        <dbReference type="ARBA" id="ARBA00023065"/>
    </source>
</evidence>
<evidence type="ECO:0000256" key="7">
    <source>
        <dbReference type="ARBA" id="ARBA00022840"/>
    </source>
</evidence>
<keyword evidence="9" id="KW-0406">Ion transport</keyword>
<dbReference type="EMBL" id="SUMF01000054">
    <property type="protein sequence ID" value="TJZ63944.1"/>
    <property type="molecule type" value="Genomic_DNA"/>
</dbReference>
<dbReference type="OrthoDB" id="5296765at2"/>
<dbReference type="GO" id="GO:0016887">
    <property type="term" value="F:ATP hydrolysis activity"/>
    <property type="evidence" value="ECO:0007669"/>
    <property type="project" value="InterPro"/>
</dbReference>
<evidence type="ECO:0000256" key="4">
    <source>
        <dbReference type="ARBA" id="ARBA00022475"/>
    </source>
</evidence>
<dbReference type="GO" id="GO:0005886">
    <property type="term" value="C:plasma membrane"/>
    <property type="evidence" value="ECO:0007669"/>
    <property type="project" value="UniProtKB-SubCell"/>
</dbReference>
<dbReference type="InterPro" id="IPR017871">
    <property type="entry name" value="ABC_transporter-like_CS"/>
</dbReference>
<dbReference type="InterPro" id="IPR003593">
    <property type="entry name" value="AAA+_ATPase"/>
</dbReference>
<dbReference type="Proteomes" id="UP000310016">
    <property type="component" value="Unassembled WGS sequence"/>
</dbReference>
<dbReference type="FunFam" id="3.40.50.300:FF:000134">
    <property type="entry name" value="Iron-enterobactin ABC transporter ATP-binding protein"/>
    <property type="match status" value="1"/>
</dbReference>
<dbReference type="PROSITE" id="PS00211">
    <property type="entry name" value="ABC_TRANSPORTER_1"/>
    <property type="match status" value="1"/>
</dbReference>
<keyword evidence="5" id="KW-0410">Iron transport</keyword>
<sequence length="257" mass="27584">MNLHVEGLKADYRERPVLTGVDLVIASGEVVAIVGANGCGKSTLLRSMARLHRPAAGRVLVDGEDLWAMRPGDAARRVGLLPQFPQAPAGITVEALVGFGRYPYQGLFRQWSREDEAAVAQALRETDMLDHAARPLERLSGGQRQRAWLAMVLAQQTPILMLDEPTSMLDLGHQVEVLRLVRGLATAGRTVVMVLHDLAAAARYADTLVALHDGKVLAHGAPRSVVTAQRVRTLYGIDAHVIAAPDDGAPVVVPVVA</sequence>
<dbReference type="InterPro" id="IPR051535">
    <property type="entry name" value="Siderophore_ABC-ATPase"/>
</dbReference>
<name>A0A4U0PLY8_9NEIS</name>
<keyword evidence="6" id="KW-0547">Nucleotide-binding</keyword>
<evidence type="ECO:0000313" key="12">
    <source>
        <dbReference type="EMBL" id="TJZ63944.1"/>
    </source>
</evidence>
<keyword evidence="4" id="KW-1003">Cell membrane</keyword>
<dbReference type="PROSITE" id="PS50893">
    <property type="entry name" value="ABC_TRANSPORTER_2"/>
    <property type="match status" value="1"/>
</dbReference>
<dbReference type="AlphaFoldDB" id="A0A4U0PLY8"/>
<accession>A0A4U0PLY8</accession>
<evidence type="ECO:0000256" key="10">
    <source>
        <dbReference type="ARBA" id="ARBA00023136"/>
    </source>
</evidence>
<gene>
    <name evidence="12" type="ORF">FAZ21_19555</name>
</gene>
<dbReference type="InterPro" id="IPR003439">
    <property type="entry name" value="ABC_transporter-like_ATP-bd"/>
</dbReference>
<evidence type="ECO:0000256" key="1">
    <source>
        <dbReference type="ARBA" id="ARBA00004202"/>
    </source>
</evidence>
<dbReference type="Gene3D" id="3.40.50.300">
    <property type="entry name" value="P-loop containing nucleotide triphosphate hydrolases"/>
    <property type="match status" value="1"/>
</dbReference>
<keyword evidence="8" id="KW-0408">Iron</keyword>
<proteinExistence type="inferred from homology"/>
<evidence type="ECO:0000256" key="3">
    <source>
        <dbReference type="ARBA" id="ARBA00022448"/>
    </source>
</evidence>
<dbReference type="PANTHER" id="PTHR42771">
    <property type="entry name" value="IRON(3+)-HYDROXAMATE IMPORT ATP-BINDING PROTEIN FHUC"/>
    <property type="match status" value="1"/>
</dbReference>
<evidence type="ECO:0000256" key="2">
    <source>
        <dbReference type="ARBA" id="ARBA00005417"/>
    </source>
</evidence>
<protein>
    <submittedName>
        <fullName evidence="12">ABC transporter ATP-binding protein</fullName>
    </submittedName>
</protein>
<evidence type="ECO:0000256" key="5">
    <source>
        <dbReference type="ARBA" id="ARBA00022496"/>
    </source>
</evidence>
<reference evidence="12 13" key="1">
    <citation type="submission" date="2019-04" db="EMBL/GenBank/DDBJ databases">
        <title>Chitiniphilus eburnea sp. nov., a novel chitinolytic bacterium isolated from aquaculture sludge.</title>
        <authorList>
            <person name="Sheng M."/>
        </authorList>
    </citation>
    <scope>NUCLEOTIDE SEQUENCE [LARGE SCALE GENOMIC DNA]</scope>
    <source>
        <strain evidence="12 13">HX-2-15</strain>
    </source>
</reference>